<evidence type="ECO:0000256" key="1">
    <source>
        <dbReference type="ARBA" id="ARBA00022676"/>
    </source>
</evidence>
<keyword evidence="5" id="KW-1185">Reference proteome</keyword>
<dbReference type="SUPFAM" id="SSF53448">
    <property type="entry name" value="Nucleotide-diphospho-sugar transferases"/>
    <property type="match status" value="1"/>
</dbReference>
<keyword evidence="1" id="KW-0328">Glycosyltransferase</keyword>
<dbReference type="Gene3D" id="3.90.550.10">
    <property type="entry name" value="Spore Coat Polysaccharide Biosynthesis Protein SpsA, Chain A"/>
    <property type="match status" value="1"/>
</dbReference>
<protein>
    <recommendedName>
        <fullName evidence="3">Glycosyltransferase 2-like domain-containing protein</fullName>
    </recommendedName>
</protein>
<evidence type="ECO:0000313" key="4">
    <source>
        <dbReference type="EMBL" id="GAB1252223.1"/>
    </source>
</evidence>
<evidence type="ECO:0000256" key="2">
    <source>
        <dbReference type="ARBA" id="ARBA00022679"/>
    </source>
</evidence>
<accession>A0ABQ0E3J5</accession>
<dbReference type="PANTHER" id="PTHR22916:SF51">
    <property type="entry name" value="GLYCOSYLTRANSFERASE EPSH-RELATED"/>
    <property type="match status" value="1"/>
</dbReference>
<name>A0ABQ0E3J5_9PORP</name>
<dbReference type="Pfam" id="PF00535">
    <property type="entry name" value="Glycos_transf_2"/>
    <property type="match status" value="1"/>
</dbReference>
<evidence type="ECO:0000259" key="3">
    <source>
        <dbReference type="Pfam" id="PF00535"/>
    </source>
</evidence>
<dbReference type="InterPro" id="IPR001173">
    <property type="entry name" value="Glyco_trans_2-like"/>
</dbReference>
<dbReference type="CDD" id="cd00761">
    <property type="entry name" value="Glyco_tranf_GTA_type"/>
    <property type="match status" value="1"/>
</dbReference>
<dbReference type="EMBL" id="BAAFSF010000004">
    <property type="protein sequence ID" value="GAB1252223.1"/>
    <property type="molecule type" value="Genomic_DNA"/>
</dbReference>
<dbReference type="Proteomes" id="UP001628220">
    <property type="component" value="Unassembled WGS sequence"/>
</dbReference>
<feature type="domain" description="Glycosyltransferase 2-like" evidence="3">
    <location>
        <begin position="8"/>
        <end position="142"/>
    </location>
</feature>
<organism evidence="4 5">
    <name type="scientific">Porphyromonas miyakawae</name>
    <dbReference type="NCBI Taxonomy" id="3137470"/>
    <lineage>
        <taxon>Bacteria</taxon>
        <taxon>Pseudomonadati</taxon>
        <taxon>Bacteroidota</taxon>
        <taxon>Bacteroidia</taxon>
        <taxon>Bacteroidales</taxon>
        <taxon>Porphyromonadaceae</taxon>
        <taxon>Porphyromonas</taxon>
    </lineage>
</organism>
<evidence type="ECO:0000313" key="5">
    <source>
        <dbReference type="Proteomes" id="UP001628220"/>
    </source>
</evidence>
<proteinExistence type="predicted"/>
<comment type="caution">
    <text evidence="4">The sequence shown here is derived from an EMBL/GenBank/DDBJ whole genome shotgun (WGS) entry which is preliminary data.</text>
</comment>
<dbReference type="RefSeq" id="WP_411915983.1">
    <property type="nucleotide sequence ID" value="NZ_BAAFSF010000004.1"/>
</dbReference>
<sequence>MDNTPIASVCIPVYKVEPYVAQCIRSVLQQECSGLEIVVVNDGTPDRSMDIVAQLVAEENTHGHAVQLISLPSNKGLYKARQEAIRAARGKYLFFMDSDDYLTDKRVYRSVIEAMEASHEPMAIFDFTCGYKHRNKRFSHPNHRQGEEAVAALIDGTLPGYLWNKCFRRELFLPLASLMEKEITLWDDKNVVIPYGFLYPGICYVEGSYYYYRCYMPGSMSNTPSATALHSVCVVQERMKQFFDKHPHSKVIDEALEYQSVVVKLIQYKTDDYRTFCAATQHFPISRREASLLRGASAVPYQLMAWLNRHKLFKSAFALMRTIQGAKTLL</sequence>
<reference evidence="4 5" key="1">
    <citation type="journal article" date="2025" name="Int. J. Syst. Evol. Microbiol.">
        <title>Desulfovibrio falkowii sp. nov., Porphyromonas miyakawae sp. nov., Mediterraneibacter flintii sp. nov. and Owariibacterium komagatae gen. nov., sp. nov., isolated from human faeces.</title>
        <authorList>
            <person name="Hamaguchi T."/>
            <person name="Ohara M."/>
            <person name="Hisatomi A."/>
            <person name="Sekiguchi K."/>
            <person name="Takeda J.I."/>
            <person name="Ueyama J."/>
            <person name="Ito M."/>
            <person name="Nishiwaki H."/>
            <person name="Ogi T."/>
            <person name="Hirayama M."/>
            <person name="Ohkuma M."/>
            <person name="Sakamoto M."/>
            <person name="Ohno K."/>
        </authorList>
    </citation>
    <scope>NUCLEOTIDE SEQUENCE [LARGE SCALE GENOMIC DNA]</scope>
    <source>
        <strain evidence="4 5">13CB11C</strain>
    </source>
</reference>
<dbReference type="InterPro" id="IPR029044">
    <property type="entry name" value="Nucleotide-diphossugar_trans"/>
</dbReference>
<keyword evidence="2" id="KW-0808">Transferase</keyword>
<dbReference type="PANTHER" id="PTHR22916">
    <property type="entry name" value="GLYCOSYLTRANSFERASE"/>
    <property type="match status" value="1"/>
</dbReference>
<gene>
    <name evidence="4" type="ORF">Tsumi_13290</name>
</gene>